<dbReference type="Proteomes" id="UP000078516">
    <property type="component" value="Unassembled WGS sequence"/>
</dbReference>
<comment type="cofactor">
    <cofactor evidence="2 17">
        <name>NAD(+)</name>
        <dbReference type="ChEBI" id="CHEBI:57540"/>
    </cofactor>
</comment>
<comment type="caution">
    <text evidence="17">Lacks conserved residue(s) required for the propagation of feature annotation.</text>
</comment>
<feature type="binding site" evidence="17">
    <location>
        <position position="151"/>
    </location>
    <ligand>
        <name>NAD(+)</name>
        <dbReference type="ChEBI" id="CHEBI:57540"/>
    </ligand>
</feature>
<evidence type="ECO:0000256" key="17">
    <source>
        <dbReference type="HAMAP-Rule" id="MF_00110"/>
    </source>
</evidence>
<dbReference type="UniPathway" id="UPA00053">
    <property type="reaction ID" value="UER00085"/>
</dbReference>
<evidence type="ECO:0000256" key="11">
    <source>
        <dbReference type="ARBA" id="ARBA00022741"/>
    </source>
</evidence>
<evidence type="ECO:0000256" key="15">
    <source>
        <dbReference type="ARBA" id="ARBA00023239"/>
    </source>
</evidence>
<dbReference type="FunFam" id="3.40.50.1970:FF:000001">
    <property type="entry name" value="3-dehydroquinate synthase"/>
    <property type="match status" value="1"/>
</dbReference>
<feature type="binding site" evidence="17">
    <location>
        <position position="245"/>
    </location>
    <ligand>
        <name>Zn(2+)</name>
        <dbReference type="ChEBI" id="CHEBI:29105"/>
    </ligand>
</feature>
<dbReference type="InterPro" id="IPR050071">
    <property type="entry name" value="Dehydroquinate_synthase"/>
</dbReference>
<keyword evidence="16 17" id="KW-0170">Cobalt</keyword>
<dbReference type="GO" id="GO:0008652">
    <property type="term" value="P:amino acid biosynthetic process"/>
    <property type="evidence" value="ECO:0007669"/>
    <property type="project" value="UniProtKB-KW"/>
</dbReference>
<keyword evidence="13 17" id="KW-0520">NAD</keyword>
<feature type="binding site" evidence="17">
    <location>
        <position position="142"/>
    </location>
    <ligand>
        <name>NAD(+)</name>
        <dbReference type="ChEBI" id="CHEBI:57540"/>
    </ligand>
</feature>
<organism evidence="20 21">
    <name type="scientific">Enterococcus thailandicus</name>
    <dbReference type="NCBI Taxonomy" id="417368"/>
    <lineage>
        <taxon>Bacteria</taxon>
        <taxon>Bacillati</taxon>
        <taxon>Bacillota</taxon>
        <taxon>Bacilli</taxon>
        <taxon>Lactobacillales</taxon>
        <taxon>Enterococcaceae</taxon>
        <taxon>Enterococcus</taxon>
    </lineage>
</organism>
<name>A0A179ETJ3_ENTTH</name>
<comment type="similarity">
    <text evidence="5 17">Belongs to the sugar phosphate cyclases superfamily. Dehydroquinate synthase family.</text>
</comment>
<evidence type="ECO:0000256" key="9">
    <source>
        <dbReference type="ARBA" id="ARBA00022605"/>
    </source>
</evidence>
<feature type="binding site" evidence="17">
    <location>
        <begin position="129"/>
        <end position="130"/>
    </location>
    <ligand>
        <name>NAD(+)</name>
        <dbReference type="ChEBI" id="CHEBI:57540"/>
    </ligand>
</feature>
<keyword evidence="9 17" id="KW-0028">Amino-acid biosynthesis</keyword>
<evidence type="ECO:0000256" key="10">
    <source>
        <dbReference type="ARBA" id="ARBA00022723"/>
    </source>
</evidence>
<evidence type="ECO:0000256" key="12">
    <source>
        <dbReference type="ARBA" id="ARBA00022833"/>
    </source>
</evidence>
<keyword evidence="8 17" id="KW-0963">Cytoplasm</keyword>
<comment type="cofactor">
    <cofactor evidence="17">
        <name>Co(2+)</name>
        <dbReference type="ChEBI" id="CHEBI:48828"/>
    </cofactor>
    <cofactor evidence="17">
        <name>Zn(2+)</name>
        <dbReference type="ChEBI" id="CHEBI:29105"/>
    </cofactor>
    <text evidence="17">Binds 1 divalent metal cation per subunit. Can use either Co(2+) or Zn(2+).</text>
</comment>
<keyword evidence="11 17" id="KW-0547">Nucleotide-binding</keyword>
<keyword evidence="12 17" id="KW-0862">Zinc</keyword>
<keyword evidence="15 17" id="KW-0456">Lyase</keyword>
<evidence type="ECO:0000256" key="6">
    <source>
        <dbReference type="ARBA" id="ARBA00013031"/>
    </source>
</evidence>
<feature type="binding site" evidence="17">
    <location>
        <position position="184"/>
    </location>
    <ligand>
        <name>Zn(2+)</name>
        <dbReference type="ChEBI" id="CHEBI:29105"/>
    </ligand>
</feature>
<reference evidence="20 21" key="1">
    <citation type="submission" date="2016-04" db="EMBL/GenBank/DDBJ databases">
        <title>Draft genome of an Enterococcus thailandicus strain isolated from bovine feces.</title>
        <authorList>
            <person name="Beukers A.G."/>
            <person name="Zaheer R."/>
            <person name="Goji N."/>
            <person name="Cook S.R."/>
            <person name="Amoako K."/>
            <person name="Chaves A.V."/>
            <person name="Ward M.P."/>
            <person name="Mcallister T.A."/>
        </authorList>
    </citation>
    <scope>NUCLEOTIDE SEQUENCE [LARGE SCALE GENOMIC DNA]</scope>
    <source>
        <strain evidence="20 21">F0711D 46</strain>
    </source>
</reference>
<feature type="domain" description="3-dehydroquinate synthase N-terminal" evidence="18">
    <location>
        <begin position="68"/>
        <end position="179"/>
    </location>
</feature>
<protein>
    <recommendedName>
        <fullName evidence="7 17">3-dehydroquinate synthase</fullName>
        <shortName evidence="17">DHQS</shortName>
        <ecNumber evidence="6 17">4.2.3.4</ecNumber>
    </recommendedName>
</protein>
<dbReference type="GO" id="GO:0005737">
    <property type="term" value="C:cytoplasm"/>
    <property type="evidence" value="ECO:0007669"/>
    <property type="project" value="UniProtKB-SubCell"/>
</dbReference>
<dbReference type="EMBL" id="LWMN01000010">
    <property type="protein sequence ID" value="OAQ56492.1"/>
    <property type="molecule type" value="Genomic_DNA"/>
</dbReference>
<evidence type="ECO:0000313" key="20">
    <source>
        <dbReference type="EMBL" id="OAQ56492.1"/>
    </source>
</evidence>
<evidence type="ECO:0000256" key="2">
    <source>
        <dbReference type="ARBA" id="ARBA00001911"/>
    </source>
</evidence>
<keyword evidence="14 17" id="KW-0057">Aromatic amino acid biosynthesis</keyword>
<dbReference type="RefSeq" id="WP_067482209.1">
    <property type="nucleotide sequence ID" value="NZ_JAQHXT010000009.1"/>
</dbReference>
<keyword evidence="21" id="KW-1185">Reference proteome</keyword>
<comment type="catalytic activity">
    <reaction evidence="1 17">
        <text>7-phospho-2-dehydro-3-deoxy-D-arabino-heptonate = 3-dehydroquinate + phosphate</text>
        <dbReference type="Rhea" id="RHEA:21968"/>
        <dbReference type="ChEBI" id="CHEBI:32364"/>
        <dbReference type="ChEBI" id="CHEBI:43474"/>
        <dbReference type="ChEBI" id="CHEBI:58394"/>
        <dbReference type="EC" id="4.2.3.4"/>
    </reaction>
</comment>
<dbReference type="InterPro" id="IPR030960">
    <property type="entry name" value="DHQS/DOIS_N"/>
</dbReference>
<gene>
    <name evidence="17" type="primary">aroB</name>
    <name evidence="20" type="ORF">A6E74_03515</name>
</gene>
<dbReference type="Pfam" id="PF01761">
    <property type="entry name" value="DHQ_synthase"/>
    <property type="match status" value="1"/>
</dbReference>
<dbReference type="HAMAP" id="MF_00110">
    <property type="entry name" value="DHQ_synthase"/>
    <property type="match status" value="1"/>
</dbReference>
<comment type="pathway">
    <text evidence="4 17">Metabolic intermediate biosynthesis; chorismate biosynthesis; chorismate from D-erythrose 4-phosphate and phosphoenolpyruvate: step 2/7.</text>
</comment>
<dbReference type="NCBIfam" id="TIGR01357">
    <property type="entry name" value="aroB"/>
    <property type="match status" value="1"/>
</dbReference>
<dbReference type="SUPFAM" id="SSF56796">
    <property type="entry name" value="Dehydroquinate synthase-like"/>
    <property type="match status" value="1"/>
</dbReference>
<evidence type="ECO:0000256" key="14">
    <source>
        <dbReference type="ARBA" id="ARBA00023141"/>
    </source>
</evidence>
<evidence type="ECO:0000256" key="4">
    <source>
        <dbReference type="ARBA" id="ARBA00004661"/>
    </source>
</evidence>
<evidence type="ECO:0000259" key="18">
    <source>
        <dbReference type="Pfam" id="PF01761"/>
    </source>
</evidence>
<feature type="domain" description="3-dehydroquinate synthase C-terminal" evidence="19">
    <location>
        <begin position="181"/>
        <end position="322"/>
    </location>
</feature>
<evidence type="ECO:0000256" key="8">
    <source>
        <dbReference type="ARBA" id="ARBA00022490"/>
    </source>
</evidence>
<dbReference type="GO" id="GO:0000166">
    <property type="term" value="F:nucleotide binding"/>
    <property type="evidence" value="ECO:0007669"/>
    <property type="project" value="UniProtKB-KW"/>
</dbReference>
<feature type="binding site" evidence="17">
    <location>
        <position position="262"/>
    </location>
    <ligand>
        <name>Zn(2+)</name>
        <dbReference type="ChEBI" id="CHEBI:29105"/>
    </ligand>
</feature>
<dbReference type="AlphaFoldDB" id="A0A179ETJ3"/>
<dbReference type="Gene3D" id="1.20.1090.10">
    <property type="entry name" value="Dehydroquinate synthase-like - alpha domain"/>
    <property type="match status" value="1"/>
</dbReference>
<dbReference type="GO" id="GO:0009073">
    <property type="term" value="P:aromatic amino acid family biosynthetic process"/>
    <property type="evidence" value="ECO:0007669"/>
    <property type="project" value="UniProtKB-KW"/>
</dbReference>
<dbReference type="PANTHER" id="PTHR43622">
    <property type="entry name" value="3-DEHYDROQUINATE SYNTHASE"/>
    <property type="match status" value="1"/>
</dbReference>
<evidence type="ECO:0000256" key="13">
    <source>
        <dbReference type="ARBA" id="ARBA00023027"/>
    </source>
</evidence>
<feature type="binding site" evidence="17">
    <location>
        <begin position="105"/>
        <end position="109"/>
    </location>
    <ligand>
        <name>NAD(+)</name>
        <dbReference type="ChEBI" id="CHEBI:57540"/>
    </ligand>
</feature>
<comment type="function">
    <text evidence="17">Catalyzes the conversion of 3-deoxy-D-arabino-heptulosonate 7-phosphate (DAHP) to dehydroquinate (DHQ).</text>
</comment>
<dbReference type="PANTHER" id="PTHR43622:SF7">
    <property type="entry name" value="3-DEHYDROQUINATE SYNTHASE, CHLOROPLASTIC"/>
    <property type="match status" value="1"/>
</dbReference>
<dbReference type="InterPro" id="IPR016037">
    <property type="entry name" value="DHQ_synth_AroB"/>
</dbReference>
<dbReference type="GO" id="GO:0003856">
    <property type="term" value="F:3-dehydroquinate synthase activity"/>
    <property type="evidence" value="ECO:0007669"/>
    <property type="project" value="UniProtKB-UniRule"/>
</dbReference>
<keyword evidence="10 17" id="KW-0479">Metal-binding</keyword>
<dbReference type="EC" id="4.2.3.4" evidence="6 17"/>
<sequence>MSIQVELPQHSYEIIIEKGALSRIGQWVNALWSPQKICLITDKNVDSLYAQAVSDQLTNAGYMVIKAVIEPGEASKSLQQAEKLFQLLTEKQFTRSDGIIALGGGVIGDLAGFVAATFMRGIHFLQIPTTLLAQVDSSIGGKTAVNTSYAKNIIGAFWQPEGVLIDPDTLLTLTPRRVSEGLAEVIKYAAIADKNLWETLVNINGREEIVQQSEQIIEACLAIKKTVVEADEFDNGQRLILNFGHTIGHAVEKTAGYGKITHGEAVAIGMIQLTKVAEKKGLTETGTTESLREMVRKFELPEETTEWQERALFEAITHDKKARGNRVKLIVLNKIGEATILPTPLNELMDYLKKEEK</sequence>
<comment type="subcellular location">
    <subcellularLocation>
        <location evidence="3 17">Cytoplasm</location>
    </subcellularLocation>
</comment>
<dbReference type="PIRSF" id="PIRSF001455">
    <property type="entry name" value="DHQ_synth"/>
    <property type="match status" value="1"/>
</dbReference>
<evidence type="ECO:0000259" key="19">
    <source>
        <dbReference type="Pfam" id="PF24621"/>
    </source>
</evidence>
<dbReference type="CDD" id="cd08195">
    <property type="entry name" value="DHQS"/>
    <property type="match status" value="1"/>
</dbReference>
<evidence type="ECO:0000256" key="3">
    <source>
        <dbReference type="ARBA" id="ARBA00004496"/>
    </source>
</evidence>
<evidence type="ECO:0000256" key="16">
    <source>
        <dbReference type="ARBA" id="ARBA00023285"/>
    </source>
</evidence>
<accession>A0A179ETJ3</accession>
<comment type="caution">
    <text evidence="20">The sequence shown here is derived from an EMBL/GenBank/DDBJ whole genome shotgun (WGS) entry which is preliminary data.</text>
</comment>
<dbReference type="GO" id="GO:0046872">
    <property type="term" value="F:metal ion binding"/>
    <property type="evidence" value="ECO:0007669"/>
    <property type="project" value="UniProtKB-KW"/>
</dbReference>
<evidence type="ECO:0000313" key="21">
    <source>
        <dbReference type="Proteomes" id="UP000078516"/>
    </source>
</evidence>
<dbReference type="InterPro" id="IPR056179">
    <property type="entry name" value="DHQS_C"/>
</dbReference>
<evidence type="ECO:0000256" key="1">
    <source>
        <dbReference type="ARBA" id="ARBA00001393"/>
    </source>
</evidence>
<dbReference type="GO" id="GO:0009423">
    <property type="term" value="P:chorismate biosynthetic process"/>
    <property type="evidence" value="ECO:0007669"/>
    <property type="project" value="UniProtKB-UniRule"/>
</dbReference>
<dbReference type="InterPro" id="IPR030963">
    <property type="entry name" value="DHQ_synth_fam"/>
</dbReference>
<dbReference type="Pfam" id="PF24621">
    <property type="entry name" value="DHQS_C"/>
    <property type="match status" value="1"/>
</dbReference>
<dbReference type="Gene3D" id="3.40.50.1970">
    <property type="match status" value="1"/>
</dbReference>
<evidence type="ECO:0000256" key="7">
    <source>
        <dbReference type="ARBA" id="ARBA00017684"/>
    </source>
</evidence>
<proteinExistence type="inferred from homology"/>
<feature type="binding site" evidence="17">
    <location>
        <begin position="169"/>
        <end position="172"/>
    </location>
    <ligand>
        <name>NAD(+)</name>
        <dbReference type="ChEBI" id="CHEBI:57540"/>
    </ligand>
</feature>
<evidence type="ECO:0000256" key="5">
    <source>
        <dbReference type="ARBA" id="ARBA00005412"/>
    </source>
</evidence>